<dbReference type="Pfam" id="PF19335">
    <property type="entry name" value="HMBD"/>
    <property type="match status" value="1"/>
</dbReference>
<feature type="non-terminal residue" evidence="4">
    <location>
        <position position="248"/>
    </location>
</feature>
<sequence length="248" mass="26895">GKVMDEALAGKWICPMHPDVIKESAGSCDICKMPLVRTETLGYASVDGAKKEPAPLVVPASAPLITGKRAVVYVAHPEKEGVFEGREITLGPRAGDYYIVKENLEEGERVVVNGNFKIDSALQIMAKPSMMSPEGGVAPAGHAGHGGMTMPKKKVKREEEPTKGHETEESKKADGDKLNAPEVFQKQIDKVLTAYFFIQDALSKDNTKAVQKGSKNLRKSLDAVDMGLLSGHAHMVWMKDLKDLTKQA</sequence>
<dbReference type="InterPro" id="IPR021782">
    <property type="entry name" value="DUF3347"/>
</dbReference>
<proteinExistence type="predicted"/>
<gene>
    <name evidence="4" type="ORF">S01H1_68389</name>
</gene>
<feature type="domain" description="Heavy metal binding" evidence="3">
    <location>
        <begin position="11"/>
        <end position="36"/>
    </location>
</feature>
<dbReference type="EMBL" id="BARS01045353">
    <property type="protein sequence ID" value="GAG31736.1"/>
    <property type="molecule type" value="Genomic_DNA"/>
</dbReference>
<feature type="region of interest" description="Disordered" evidence="1">
    <location>
        <begin position="138"/>
        <end position="175"/>
    </location>
</feature>
<feature type="compositionally biased region" description="Basic and acidic residues" evidence="1">
    <location>
        <begin position="156"/>
        <end position="175"/>
    </location>
</feature>
<name>X0Y4F6_9ZZZZ</name>
<dbReference type="Pfam" id="PF11827">
    <property type="entry name" value="DUF3347"/>
    <property type="match status" value="1"/>
</dbReference>
<evidence type="ECO:0000259" key="3">
    <source>
        <dbReference type="Pfam" id="PF19335"/>
    </source>
</evidence>
<evidence type="ECO:0000259" key="2">
    <source>
        <dbReference type="Pfam" id="PF11827"/>
    </source>
</evidence>
<feature type="domain" description="DUF3347" evidence="2">
    <location>
        <begin position="191"/>
        <end position="248"/>
    </location>
</feature>
<reference evidence="4" key="1">
    <citation type="journal article" date="2014" name="Front. Microbiol.">
        <title>High frequency of phylogenetically diverse reductive dehalogenase-homologous genes in deep subseafloor sedimentary metagenomes.</title>
        <authorList>
            <person name="Kawai M."/>
            <person name="Futagami T."/>
            <person name="Toyoda A."/>
            <person name="Takaki Y."/>
            <person name="Nishi S."/>
            <person name="Hori S."/>
            <person name="Arai W."/>
            <person name="Tsubouchi T."/>
            <person name="Morono Y."/>
            <person name="Uchiyama I."/>
            <person name="Ito T."/>
            <person name="Fujiyama A."/>
            <person name="Inagaki F."/>
            <person name="Takami H."/>
        </authorList>
    </citation>
    <scope>NUCLEOTIDE SEQUENCE</scope>
    <source>
        <strain evidence="4">Expedition CK06-06</strain>
    </source>
</reference>
<evidence type="ECO:0000313" key="4">
    <source>
        <dbReference type="EMBL" id="GAG31736.1"/>
    </source>
</evidence>
<dbReference type="AlphaFoldDB" id="X0Y4F6"/>
<dbReference type="InterPro" id="IPR045800">
    <property type="entry name" value="HMBD"/>
</dbReference>
<dbReference type="Gene3D" id="2.40.420.20">
    <property type="match status" value="1"/>
</dbReference>
<dbReference type="GO" id="GO:0046872">
    <property type="term" value="F:metal ion binding"/>
    <property type="evidence" value="ECO:0007669"/>
    <property type="project" value="InterPro"/>
</dbReference>
<accession>X0Y4F6</accession>
<protein>
    <submittedName>
        <fullName evidence="4">Uncharacterized protein</fullName>
    </submittedName>
</protein>
<comment type="caution">
    <text evidence="4">The sequence shown here is derived from an EMBL/GenBank/DDBJ whole genome shotgun (WGS) entry which is preliminary data.</text>
</comment>
<feature type="non-terminal residue" evidence="4">
    <location>
        <position position="1"/>
    </location>
</feature>
<evidence type="ECO:0000256" key="1">
    <source>
        <dbReference type="SAM" id="MobiDB-lite"/>
    </source>
</evidence>
<organism evidence="4">
    <name type="scientific">marine sediment metagenome</name>
    <dbReference type="NCBI Taxonomy" id="412755"/>
    <lineage>
        <taxon>unclassified sequences</taxon>
        <taxon>metagenomes</taxon>
        <taxon>ecological metagenomes</taxon>
    </lineage>
</organism>